<protein>
    <submittedName>
        <fullName evidence="3">Uncharacterized protein</fullName>
    </submittedName>
</protein>
<evidence type="ECO:0000313" key="3">
    <source>
        <dbReference type="EMBL" id="GIL54864.1"/>
    </source>
</evidence>
<keyword evidence="2" id="KW-1133">Transmembrane helix</keyword>
<reference evidence="3" key="1">
    <citation type="journal article" date="2021" name="Proc. Natl. Acad. Sci. U.S.A.">
        <title>Three genomes in the algal genus Volvox reveal the fate of a haploid sex-determining region after a transition to homothallism.</title>
        <authorList>
            <person name="Yamamoto K."/>
            <person name="Hamaji T."/>
            <person name="Kawai-Toyooka H."/>
            <person name="Matsuzaki R."/>
            <person name="Takahashi F."/>
            <person name="Nishimura Y."/>
            <person name="Kawachi M."/>
            <person name="Noguchi H."/>
            <person name="Minakuchi Y."/>
            <person name="Umen J.G."/>
            <person name="Toyoda A."/>
            <person name="Nozaki H."/>
        </authorList>
    </citation>
    <scope>NUCLEOTIDE SEQUENCE</scope>
    <source>
        <strain evidence="3">NIES-3780</strain>
    </source>
</reference>
<proteinExistence type="predicted"/>
<evidence type="ECO:0000256" key="2">
    <source>
        <dbReference type="SAM" id="Phobius"/>
    </source>
</evidence>
<accession>A0A8J4B7E0</accession>
<dbReference type="AlphaFoldDB" id="A0A8J4B7E0"/>
<keyword evidence="2" id="KW-0472">Membrane</keyword>
<feature type="transmembrane region" description="Helical" evidence="2">
    <location>
        <begin position="20"/>
        <end position="40"/>
    </location>
</feature>
<evidence type="ECO:0000313" key="4">
    <source>
        <dbReference type="Proteomes" id="UP000747399"/>
    </source>
</evidence>
<keyword evidence="4" id="KW-1185">Reference proteome</keyword>
<comment type="caution">
    <text evidence="3">The sequence shown here is derived from an EMBL/GenBank/DDBJ whole genome shotgun (WGS) entry which is preliminary data.</text>
</comment>
<sequence length="398" mass="41758">MRTTFHHTSSAARGTSARLLLLPVLNEFVFLMALSGWFAGMCSSPGALASQVALRNGSLVVQNATCEFREREMAARDAVLTAAALNTTGQMLRSEFAQAYLCLDGLSLCNGLSGVLESRSTIEANNSYLLAGPGTTYESLELNLRHNNTLLLDTGDVVTFHRSTVTLGANNWVYVTNGSTVHFNGSVLNFSNYIAWSTEDSTVSSVYAVLEFNDVVLFGNRSRWGFVNSTWVVQSTGVNPPGDYKDVIGPLLWMEDSDIAIQGTLAKWSNVSALLANTSLLLVNSTLQLENTTLELWGSPLGLINSRIVLSGGSQINFYCGSTTVFEGTVTSTSFSISSNAGAAPEVGLPLGVTDADVVEEPNGTVELAAPSVQVATTPGATTPGATAAGSAAGGSGA</sequence>
<keyword evidence="2" id="KW-0812">Transmembrane</keyword>
<organism evidence="3 4">
    <name type="scientific">Volvox africanus</name>
    <dbReference type="NCBI Taxonomy" id="51714"/>
    <lineage>
        <taxon>Eukaryota</taxon>
        <taxon>Viridiplantae</taxon>
        <taxon>Chlorophyta</taxon>
        <taxon>core chlorophytes</taxon>
        <taxon>Chlorophyceae</taxon>
        <taxon>CS clade</taxon>
        <taxon>Chlamydomonadales</taxon>
        <taxon>Volvocaceae</taxon>
        <taxon>Volvox</taxon>
    </lineage>
</organism>
<feature type="compositionally biased region" description="Low complexity" evidence="1">
    <location>
        <begin position="376"/>
        <end position="391"/>
    </location>
</feature>
<feature type="region of interest" description="Disordered" evidence="1">
    <location>
        <begin position="376"/>
        <end position="398"/>
    </location>
</feature>
<gene>
    <name evidence="3" type="ORF">Vafri_10561</name>
</gene>
<dbReference type="EMBL" id="BNCO01000019">
    <property type="protein sequence ID" value="GIL54864.1"/>
    <property type="molecule type" value="Genomic_DNA"/>
</dbReference>
<dbReference type="Proteomes" id="UP000747399">
    <property type="component" value="Unassembled WGS sequence"/>
</dbReference>
<evidence type="ECO:0000256" key="1">
    <source>
        <dbReference type="SAM" id="MobiDB-lite"/>
    </source>
</evidence>
<name>A0A8J4B7E0_9CHLO</name>